<dbReference type="CDD" id="cd11072">
    <property type="entry name" value="CYP71-like"/>
    <property type="match status" value="1"/>
</dbReference>
<evidence type="ECO:0000256" key="12">
    <source>
        <dbReference type="PIRSR" id="PIRSR602401-1"/>
    </source>
</evidence>
<dbReference type="PANTHER" id="PTHR47955:SF22">
    <property type="entry name" value="CYTOCHROME P450 83B1-LIKE"/>
    <property type="match status" value="1"/>
</dbReference>
<dbReference type="PRINTS" id="PR00463">
    <property type="entry name" value="EP450I"/>
</dbReference>
<evidence type="ECO:0000256" key="7">
    <source>
        <dbReference type="ARBA" id="ARBA00022989"/>
    </source>
</evidence>
<gene>
    <name evidence="15" type="ORF">STAS_25434</name>
</gene>
<dbReference type="SUPFAM" id="SSF48264">
    <property type="entry name" value="Cytochrome P450"/>
    <property type="match status" value="1"/>
</dbReference>
<dbReference type="InterPro" id="IPR036396">
    <property type="entry name" value="Cyt_P450_sf"/>
</dbReference>
<dbReference type="InterPro" id="IPR017972">
    <property type="entry name" value="Cyt_P450_CS"/>
</dbReference>
<keyword evidence="11 14" id="KW-0472">Membrane</keyword>
<comment type="subcellular location">
    <subcellularLocation>
        <location evidence="2">Membrane</location>
        <topology evidence="2">Single-pass membrane protein</topology>
    </subcellularLocation>
</comment>
<keyword evidence="5 14" id="KW-0812">Transmembrane</keyword>
<evidence type="ECO:0000256" key="8">
    <source>
        <dbReference type="ARBA" id="ARBA00023002"/>
    </source>
</evidence>
<evidence type="ECO:0000256" key="14">
    <source>
        <dbReference type="SAM" id="Phobius"/>
    </source>
</evidence>
<sequence length="506" mass="57809">MLAIMIWAGVALIVAMVMLKQRLMRKKKREVPGPRGLPLLGNLLQMDKARPQEYLQRLAHKYGPLVSLRLGRARILVVSSSRMAEQILKTHDRSFCSRPAVVGQQRLSYGGLDMAFSPYNHHWRRMRKTCVLHLFSAKRVLSFRAVREDEVRRMITKISNNKSLQAVNLSGMAMSLASNLICRVAFGRRYDDDEYEKIRFDRLIIEAQSLMVSFYFKDHFPAPFGVWADKASGLMGRLDNNCRELDAFYEQLINEHLDPNRTETSDPDIIDLLIQLKQNQLGDQLSWDNIKALLMNLFVAGTDTVAAIIVWTMTGLMQRPKIMNKVKAHIRRQITPNLNNKAGFVHEDDMMKLPYLKAVVLEALRLYPPAPLIFRTQILPNECTVVIDGYEIEPGTSVYINGWAMGRDPERWEDPEEFRPERFMGNDHMGRDLGFEMIPFGGGRRGCPGMDMGLISVQLALANLLYSFDWALPHNHYTIDTDALPGLTMQKKTPLLLIPSPHSICN</sequence>
<keyword evidence="10 13" id="KW-0503">Monooxygenase</keyword>
<comment type="caution">
    <text evidence="15">The sequence shown here is derived from an EMBL/GenBank/DDBJ whole genome shotgun (WGS) entry which is preliminary data.</text>
</comment>
<reference evidence="16" key="1">
    <citation type="journal article" date="2019" name="Curr. Biol.">
        <title>Genome Sequence of Striga asiatica Provides Insight into the Evolution of Plant Parasitism.</title>
        <authorList>
            <person name="Yoshida S."/>
            <person name="Kim S."/>
            <person name="Wafula E.K."/>
            <person name="Tanskanen J."/>
            <person name="Kim Y.M."/>
            <person name="Honaas L."/>
            <person name="Yang Z."/>
            <person name="Spallek T."/>
            <person name="Conn C.E."/>
            <person name="Ichihashi Y."/>
            <person name="Cheong K."/>
            <person name="Cui S."/>
            <person name="Der J.P."/>
            <person name="Gundlach H."/>
            <person name="Jiao Y."/>
            <person name="Hori C."/>
            <person name="Ishida J.K."/>
            <person name="Kasahara H."/>
            <person name="Kiba T."/>
            <person name="Kim M.S."/>
            <person name="Koo N."/>
            <person name="Laohavisit A."/>
            <person name="Lee Y.H."/>
            <person name="Lumba S."/>
            <person name="McCourt P."/>
            <person name="Mortimer J.C."/>
            <person name="Mutuku J.M."/>
            <person name="Nomura T."/>
            <person name="Sasaki-Sekimoto Y."/>
            <person name="Seto Y."/>
            <person name="Wang Y."/>
            <person name="Wakatake T."/>
            <person name="Sakakibara H."/>
            <person name="Demura T."/>
            <person name="Yamaguchi S."/>
            <person name="Yoneyama K."/>
            <person name="Manabe R.I."/>
            <person name="Nelson D.C."/>
            <person name="Schulman A.H."/>
            <person name="Timko M.P."/>
            <person name="dePamphilis C.W."/>
            <person name="Choi D."/>
            <person name="Shirasu K."/>
        </authorList>
    </citation>
    <scope>NUCLEOTIDE SEQUENCE [LARGE SCALE GENOMIC DNA]</scope>
    <source>
        <strain evidence="16">cv. UVA1</strain>
    </source>
</reference>
<evidence type="ECO:0000256" key="2">
    <source>
        <dbReference type="ARBA" id="ARBA00004167"/>
    </source>
</evidence>
<keyword evidence="8 13" id="KW-0560">Oxidoreductase</keyword>
<evidence type="ECO:0000256" key="9">
    <source>
        <dbReference type="ARBA" id="ARBA00023004"/>
    </source>
</evidence>
<feature type="binding site" description="axial binding residue" evidence="12">
    <location>
        <position position="447"/>
    </location>
    <ligand>
        <name>heme</name>
        <dbReference type="ChEBI" id="CHEBI:30413"/>
    </ligand>
    <ligandPart>
        <name>Fe</name>
        <dbReference type="ChEBI" id="CHEBI:18248"/>
    </ligandPart>
</feature>
<comment type="cofactor">
    <cofactor evidence="1 12">
        <name>heme</name>
        <dbReference type="ChEBI" id="CHEBI:30413"/>
    </cofactor>
</comment>
<dbReference type="InterPro" id="IPR001128">
    <property type="entry name" value="Cyt_P450"/>
</dbReference>
<evidence type="ECO:0000256" key="4">
    <source>
        <dbReference type="ARBA" id="ARBA00022617"/>
    </source>
</evidence>
<dbReference type="GO" id="GO:0004497">
    <property type="term" value="F:monooxygenase activity"/>
    <property type="evidence" value="ECO:0007669"/>
    <property type="project" value="UniProtKB-KW"/>
</dbReference>
<feature type="transmembrane region" description="Helical" evidence="14">
    <location>
        <begin position="293"/>
        <end position="317"/>
    </location>
</feature>
<evidence type="ECO:0000256" key="1">
    <source>
        <dbReference type="ARBA" id="ARBA00001971"/>
    </source>
</evidence>
<keyword evidence="16" id="KW-1185">Reference proteome</keyword>
<dbReference type="GO" id="GO:0020037">
    <property type="term" value="F:heme binding"/>
    <property type="evidence" value="ECO:0007669"/>
    <property type="project" value="InterPro"/>
</dbReference>
<dbReference type="AlphaFoldDB" id="A0A5A7QSG6"/>
<keyword evidence="7 14" id="KW-1133">Transmembrane helix</keyword>
<comment type="similarity">
    <text evidence="3 13">Belongs to the cytochrome P450 family.</text>
</comment>
<evidence type="ECO:0000256" key="3">
    <source>
        <dbReference type="ARBA" id="ARBA00010617"/>
    </source>
</evidence>
<dbReference type="PROSITE" id="PS00086">
    <property type="entry name" value="CYTOCHROME_P450"/>
    <property type="match status" value="1"/>
</dbReference>
<organism evidence="15 16">
    <name type="scientific">Striga asiatica</name>
    <name type="common">Asiatic witchweed</name>
    <name type="synonym">Buchnera asiatica</name>
    <dbReference type="NCBI Taxonomy" id="4170"/>
    <lineage>
        <taxon>Eukaryota</taxon>
        <taxon>Viridiplantae</taxon>
        <taxon>Streptophyta</taxon>
        <taxon>Embryophyta</taxon>
        <taxon>Tracheophyta</taxon>
        <taxon>Spermatophyta</taxon>
        <taxon>Magnoliopsida</taxon>
        <taxon>eudicotyledons</taxon>
        <taxon>Gunneridae</taxon>
        <taxon>Pentapetalae</taxon>
        <taxon>asterids</taxon>
        <taxon>lamiids</taxon>
        <taxon>Lamiales</taxon>
        <taxon>Orobanchaceae</taxon>
        <taxon>Buchnereae</taxon>
        <taxon>Striga</taxon>
    </lineage>
</organism>
<dbReference type="Proteomes" id="UP000325081">
    <property type="component" value="Unassembled WGS sequence"/>
</dbReference>
<dbReference type="OrthoDB" id="2789670at2759"/>
<dbReference type="InterPro" id="IPR002401">
    <property type="entry name" value="Cyt_P450_E_grp-I"/>
</dbReference>
<evidence type="ECO:0000256" key="10">
    <source>
        <dbReference type="ARBA" id="ARBA00023033"/>
    </source>
</evidence>
<evidence type="ECO:0000256" key="11">
    <source>
        <dbReference type="ARBA" id="ARBA00023136"/>
    </source>
</evidence>
<evidence type="ECO:0000313" key="16">
    <source>
        <dbReference type="Proteomes" id="UP000325081"/>
    </source>
</evidence>
<evidence type="ECO:0000256" key="5">
    <source>
        <dbReference type="ARBA" id="ARBA00022692"/>
    </source>
</evidence>
<dbReference type="FunFam" id="1.10.630.10:FF:000011">
    <property type="entry name" value="Cytochrome P450 83B1"/>
    <property type="match status" value="1"/>
</dbReference>
<dbReference type="PRINTS" id="PR00385">
    <property type="entry name" value="P450"/>
</dbReference>
<name>A0A5A7QSG6_STRAF</name>
<dbReference type="Gene3D" id="1.10.630.10">
    <property type="entry name" value="Cytochrome P450"/>
    <property type="match status" value="1"/>
</dbReference>
<dbReference type="PANTHER" id="PTHR47955">
    <property type="entry name" value="CYTOCHROME P450 FAMILY 71 PROTEIN"/>
    <property type="match status" value="1"/>
</dbReference>
<dbReference type="GO" id="GO:0016705">
    <property type="term" value="F:oxidoreductase activity, acting on paired donors, with incorporation or reduction of molecular oxygen"/>
    <property type="evidence" value="ECO:0007669"/>
    <property type="project" value="InterPro"/>
</dbReference>
<accession>A0A5A7QSG6</accession>
<dbReference type="GO" id="GO:0005506">
    <property type="term" value="F:iron ion binding"/>
    <property type="evidence" value="ECO:0007669"/>
    <property type="project" value="InterPro"/>
</dbReference>
<evidence type="ECO:0000256" key="13">
    <source>
        <dbReference type="RuleBase" id="RU000461"/>
    </source>
</evidence>
<evidence type="ECO:0000256" key="6">
    <source>
        <dbReference type="ARBA" id="ARBA00022723"/>
    </source>
</evidence>
<protein>
    <submittedName>
        <fullName evidence="15">Cytochrome P450</fullName>
    </submittedName>
</protein>
<proteinExistence type="inferred from homology"/>
<keyword evidence="6 12" id="KW-0479">Metal-binding</keyword>
<evidence type="ECO:0000313" key="15">
    <source>
        <dbReference type="EMBL" id="GER48273.1"/>
    </source>
</evidence>
<feature type="transmembrane region" description="Helical" evidence="14">
    <location>
        <begin position="6"/>
        <end position="23"/>
    </location>
</feature>
<dbReference type="Pfam" id="PF00067">
    <property type="entry name" value="p450"/>
    <property type="match status" value="1"/>
</dbReference>
<dbReference type="EMBL" id="BKCP01008181">
    <property type="protein sequence ID" value="GER48273.1"/>
    <property type="molecule type" value="Genomic_DNA"/>
</dbReference>
<dbReference type="GO" id="GO:0016020">
    <property type="term" value="C:membrane"/>
    <property type="evidence" value="ECO:0007669"/>
    <property type="project" value="UniProtKB-SubCell"/>
</dbReference>
<keyword evidence="4 12" id="KW-0349">Heme</keyword>
<keyword evidence="9 12" id="KW-0408">Iron</keyword>